<dbReference type="SUPFAM" id="SSF81606">
    <property type="entry name" value="PP2C-like"/>
    <property type="match status" value="1"/>
</dbReference>
<dbReference type="Proteomes" id="UP000199584">
    <property type="component" value="Unassembled WGS sequence"/>
</dbReference>
<proteinExistence type="predicted"/>
<dbReference type="InterPro" id="IPR001932">
    <property type="entry name" value="PPM-type_phosphatase-like_dom"/>
</dbReference>
<dbReference type="EMBL" id="FOYM01000001">
    <property type="protein sequence ID" value="SFQ94873.1"/>
    <property type="molecule type" value="Genomic_DNA"/>
</dbReference>
<feature type="domain" description="PPM-type phosphatase" evidence="2">
    <location>
        <begin position="14"/>
        <end position="231"/>
    </location>
</feature>
<keyword evidence="4" id="KW-1185">Reference proteome</keyword>
<evidence type="ECO:0000256" key="1">
    <source>
        <dbReference type="ARBA" id="ARBA00022801"/>
    </source>
</evidence>
<dbReference type="InterPro" id="IPR052016">
    <property type="entry name" value="Bact_Sigma-Reg"/>
</dbReference>
<dbReference type="AlphaFoldDB" id="A0A1I6CNX0"/>
<protein>
    <submittedName>
        <fullName evidence="3">Sigma-B regulation protein RsbU (Phosphoserine phosphatase)</fullName>
    </submittedName>
</protein>
<evidence type="ECO:0000259" key="2">
    <source>
        <dbReference type="SMART" id="SM00331"/>
    </source>
</evidence>
<accession>A0A1I6CNX0</accession>
<dbReference type="OrthoDB" id="9763484at2"/>
<organism evidence="3 4">
    <name type="scientific">Desulfoscipio geothermicus DSM 3669</name>
    <dbReference type="NCBI Taxonomy" id="1121426"/>
    <lineage>
        <taxon>Bacteria</taxon>
        <taxon>Bacillati</taxon>
        <taxon>Bacillota</taxon>
        <taxon>Clostridia</taxon>
        <taxon>Eubacteriales</taxon>
        <taxon>Desulfallaceae</taxon>
        <taxon>Desulfoscipio</taxon>
    </lineage>
</organism>
<dbReference type="RefSeq" id="WP_092481478.1">
    <property type="nucleotide sequence ID" value="NZ_FOYM01000001.1"/>
</dbReference>
<evidence type="ECO:0000313" key="3">
    <source>
        <dbReference type="EMBL" id="SFQ94873.1"/>
    </source>
</evidence>
<name>A0A1I6CNX0_9FIRM</name>
<dbReference type="Gene3D" id="3.60.40.10">
    <property type="entry name" value="PPM-type phosphatase domain"/>
    <property type="match status" value="1"/>
</dbReference>
<keyword evidence="1" id="KW-0378">Hydrolase</keyword>
<reference evidence="4" key="1">
    <citation type="submission" date="2016-10" db="EMBL/GenBank/DDBJ databases">
        <authorList>
            <person name="Varghese N."/>
            <person name="Submissions S."/>
        </authorList>
    </citation>
    <scope>NUCLEOTIDE SEQUENCE [LARGE SCALE GENOMIC DNA]</scope>
    <source>
        <strain evidence="4">DSM 3669</strain>
    </source>
</reference>
<dbReference type="PANTHER" id="PTHR43156">
    <property type="entry name" value="STAGE II SPORULATION PROTEIN E-RELATED"/>
    <property type="match status" value="1"/>
</dbReference>
<gene>
    <name evidence="3" type="ORF">SAMN05660706_10173</name>
</gene>
<dbReference type="SMART" id="SM00331">
    <property type="entry name" value="PP2C_SIG"/>
    <property type="match status" value="1"/>
</dbReference>
<evidence type="ECO:0000313" key="4">
    <source>
        <dbReference type="Proteomes" id="UP000199584"/>
    </source>
</evidence>
<dbReference type="STRING" id="39060.SAMN05660706_10173"/>
<dbReference type="InterPro" id="IPR036457">
    <property type="entry name" value="PPM-type-like_dom_sf"/>
</dbReference>
<dbReference type="Pfam" id="PF07228">
    <property type="entry name" value="SpoIIE"/>
    <property type="match status" value="1"/>
</dbReference>
<dbReference type="PANTHER" id="PTHR43156:SF2">
    <property type="entry name" value="STAGE II SPORULATION PROTEIN E"/>
    <property type="match status" value="1"/>
</dbReference>
<dbReference type="GO" id="GO:0016791">
    <property type="term" value="F:phosphatase activity"/>
    <property type="evidence" value="ECO:0007669"/>
    <property type="project" value="TreeGrafter"/>
</dbReference>
<sequence length="241" mass="25886">MREVITGNGKIIKACGLEGSGCSLPAGQVGGDFFEFISCDKRTVFAAIGDVMGKGFHAARLMETICHMLRECARINPHPLEVVRRLNKVGGYELRKCGAFATLCLLCYDGIAGRLTCVNAGHHPPLLLSNGRVRVAQCRGVALGLLEDYLGSGAEEFFLAAGDAVVLYTDGLVEASGLGGQRYGQERLKEIVRLQNGADADRMKQNILSDLETFTRGFSQKDDVTLVVMKVTGKAGERSGD</sequence>